<reference evidence="7" key="2">
    <citation type="submission" date="2021-01" db="EMBL/GenBank/DDBJ databases">
        <authorList>
            <person name="Schikora-Tamarit M.A."/>
        </authorList>
    </citation>
    <scope>NUCLEOTIDE SEQUENCE</scope>
    <source>
        <strain evidence="7">CBS6341</strain>
    </source>
</reference>
<keyword evidence="3" id="KW-0689">Ribosomal protein</keyword>
<evidence type="ECO:0000256" key="5">
    <source>
        <dbReference type="ARBA" id="ARBA00023274"/>
    </source>
</evidence>
<protein>
    <recommendedName>
        <fullName evidence="6">Large ribosomal subunit protein mL50</fullName>
    </recommendedName>
</protein>
<dbReference type="InterPro" id="IPR018305">
    <property type="entry name" value="Ribosomal_m50"/>
</dbReference>
<name>A0A9P8PZR6_9ASCO</name>
<evidence type="ECO:0000256" key="2">
    <source>
        <dbReference type="ARBA" id="ARBA00008860"/>
    </source>
</evidence>
<dbReference type="GO" id="GO:0005840">
    <property type="term" value="C:ribosome"/>
    <property type="evidence" value="ECO:0007669"/>
    <property type="project" value="UniProtKB-KW"/>
</dbReference>
<keyword evidence="8" id="KW-1185">Reference proteome</keyword>
<dbReference type="InterPro" id="IPR036736">
    <property type="entry name" value="ACP-like_sf"/>
</dbReference>
<dbReference type="GO" id="GO:0005739">
    <property type="term" value="C:mitochondrion"/>
    <property type="evidence" value="ECO:0007669"/>
    <property type="project" value="UniProtKB-SubCell"/>
</dbReference>
<proteinExistence type="inferred from homology"/>
<comment type="caution">
    <text evidence="7">The sequence shown here is derived from an EMBL/GenBank/DDBJ whole genome shotgun (WGS) entry which is preliminary data.</text>
</comment>
<evidence type="ECO:0000256" key="4">
    <source>
        <dbReference type="ARBA" id="ARBA00023128"/>
    </source>
</evidence>
<evidence type="ECO:0000256" key="3">
    <source>
        <dbReference type="ARBA" id="ARBA00022980"/>
    </source>
</evidence>
<accession>A0A9P8PZR6</accession>
<keyword evidence="5" id="KW-0687">Ribonucleoprotein</keyword>
<sequence>MLTRNISRYNQLKLIHTTSKNLGFMDWFNYKKEQEQQIKNNNKTAVEKPQNINEVISNVENNQIEFKKVEKIEFIGKIKNKIQLIPIDERLNGFKIDHWLNKEKILKLQDFEKLLIDTYNELIDDEKINQLDQINLIDLQLRFNYTLKIQSKSGYLIPDFILTKISTGKDLFDYFKDKKIIVNSNEINSISKFQNPLHLNLSNLKFTAQNISIETSINSKQRKSNFKKLLKLAKFEEQNKIDSLIQQAN</sequence>
<comment type="subcellular location">
    <subcellularLocation>
        <location evidence="1">Mitochondrion</location>
    </subcellularLocation>
</comment>
<evidence type="ECO:0000256" key="6">
    <source>
        <dbReference type="ARBA" id="ARBA00035183"/>
    </source>
</evidence>
<organism evidence="7 8">
    <name type="scientific">Wickerhamomyces mucosus</name>
    <dbReference type="NCBI Taxonomy" id="1378264"/>
    <lineage>
        <taxon>Eukaryota</taxon>
        <taxon>Fungi</taxon>
        <taxon>Dikarya</taxon>
        <taxon>Ascomycota</taxon>
        <taxon>Saccharomycotina</taxon>
        <taxon>Saccharomycetes</taxon>
        <taxon>Phaffomycetales</taxon>
        <taxon>Wickerhamomycetaceae</taxon>
        <taxon>Wickerhamomyces</taxon>
    </lineage>
</organism>
<dbReference type="Proteomes" id="UP000769528">
    <property type="component" value="Unassembled WGS sequence"/>
</dbReference>
<keyword evidence="4" id="KW-0496">Mitochondrion</keyword>
<dbReference type="Gene3D" id="1.10.1200.10">
    <property type="entry name" value="ACP-like"/>
    <property type="match status" value="1"/>
</dbReference>
<evidence type="ECO:0000313" key="7">
    <source>
        <dbReference type="EMBL" id="KAH3680575.1"/>
    </source>
</evidence>
<reference evidence="7" key="1">
    <citation type="journal article" date="2021" name="Open Biol.">
        <title>Shared evolutionary footprints suggest mitochondrial oxidative damage underlies multiple complex I losses in fungi.</title>
        <authorList>
            <person name="Schikora-Tamarit M.A."/>
            <person name="Marcet-Houben M."/>
            <person name="Nosek J."/>
            <person name="Gabaldon T."/>
        </authorList>
    </citation>
    <scope>NUCLEOTIDE SEQUENCE</scope>
    <source>
        <strain evidence="7">CBS6341</strain>
    </source>
</reference>
<dbReference type="GO" id="GO:1990904">
    <property type="term" value="C:ribonucleoprotein complex"/>
    <property type="evidence" value="ECO:0007669"/>
    <property type="project" value="UniProtKB-KW"/>
</dbReference>
<dbReference type="Pfam" id="PF10501">
    <property type="entry name" value="Ribosomal_L50"/>
    <property type="match status" value="1"/>
</dbReference>
<gene>
    <name evidence="7" type="ORF">WICMUC_000249</name>
</gene>
<dbReference type="OrthoDB" id="3980895at2759"/>
<dbReference type="EMBL" id="JAEUBF010000094">
    <property type="protein sequence ID" value="KAH3680575.1"/>
    <property type="molecule type" value="Genomic_DNA"/>
</dbReference>
<comment type="similarity">
    <text evidence="2">Belongs to the mitochondrion-specific ribosomal protein mL50 family.</text>
</comment>
<evidence type="ECO:0000313" key="8">
    <source>
        <dbReference type="Proteomes" id="UP000769528"/>
    </source>
</evidence>
<evidence type="ECO:0000256" key="1">
    <source>
        <dbReference type="ARBA" id="ARBA00004173"/>
    </source>
</evidence>
<dbReference type="AlphaFoldDB" id="A0A9P8PZR6"/>